<protein>
    <submittedName>
        <fullName evidence="4">Uncharacterized protein</fullName>
    </submittedName>
</protein>
<keyword evidence="2" id="KW-0812">Transmembrane</keyword>
<proteinExistence type="predicted"/>
<organism evidence="4 5">
    <name type="scientific">Dreissena polymorpha</name>
    <name type="common">Zebra mussel</name>
    <name type="synonym">Mytilus polymorpha</name>
    <dbReference type="NCBI Taxonomy" id="45954"/>
    <lineage>
        <taxon>Eukaryota</taxon>
        <taxon>Metazoa</taxon>
        <taxon>Spiralia</taxon>
        <taxon>Lophotrochozoa</taxon>
        <taxon>Mollusca</taxon>
        <taxon>Bivalvia</taxon>
        <taxon>Autobranchia</taxon>
        <taxon>Heteroconchia</taxon>
        <taxon>Euheterodonta</taxon>
        <taxon>Imparidentia</taxon>
        <taxon>Neoheterodontei</taxon>
        <taxon>Myida</taxon>
        <taxon>Dreissenoidea</taxon>
        <taxon>Dreissenidae</taxon>
        <taxon>Dreissena</taxon>
    </lineage>
</organism>
<evidence type="ECO:0000313" key="4">
    <source>
        <dbReference type="EMBL" id="KAH3737855.1"/>
    </source>
</evidence>
<feature type="signal peptide" evidence="3">
    <location>
        <begin position="1"/>
        <end position="24"/>
    </location>
</feature>
<feature type="region of interest" description="Disordered" evidence="1">
    <location>
        <begin position="261"/>
        <end position="280"/>
    </location>
</feature>
<evidence type="ECO:0000256" key="1">
    <source>
        <dbReference type="SAM" id="MobiDB-lite"/>
    </source>
</evidence>
<keyword evidence="2" id="KW-0472">Membrane</keyword>
<dbReference type="Proteomes" id="UP000828390">
    <property type="component" value="Unassembled WGS sequence"/>
</dbReference>
<evidence type="ECO:0000256" key="3">
    <source>
        <dbReference type="SAM" id="SignalP"/>
    </source>
</evidence>
<keyword evidence="5" id="KW-1185">Reference proteome</keyword>
<keyword evidence="2" id="KW-1133">Transmembrane helix</keyword>
<evidence type="ECO:0000313" key="5">
    <source>
        <dbReference type="Proteomes" id="UP000828390"/>
    </source>
</evidence>
<feature type="transmembrane region" description="Helical" evidence="2">
    <location>
        <begin position="209"/>
        <end position="233"/>
    </location>
</feature>
<comment type="caution">
    <text evidence="4">The sequence shown here is derived from an EMBL/GenBank/DDBJ whole genome shotgun (WGS) entry which is preliminary data.</text>
</comment>
<name>A0A9D4D4G4_DREPO</name>
<reference evidence="4" key="1">
    <citation type="journal article" date="2019" name="bioRxiv">
        <title>The Genome of the Zebra Mussel, Dreissena polymorpha: A Resource for Invasive Species Research.</title>
        <authorList>
            <person name="McCartney M.A."/>
            <person name="Auch B."/>
            <person name="Kono T."/>
            <person name="Mallez S."/>
            <person name="Zhang Y."/>
            <person name="Obille A."/>
            <person name="Becker A."/>
            <person name="Abrahante J.E."/>
            <person name="Garbe J."/>
            <person name="Badalamenti J.P."/>
            <person name="Herman A."/>
            <person name="Mangelson H."/>
            <person name="Liachko I."/>
            <person name="Sullivan S."/>
            <person name="Sone E.D."/>
            <person name="Koren S."/>
            <person name="Silverstein K.A.T."/>
            <person name="Beckman K.B."/>
            <person name="Gohl D.M."/>
        </authorList>
    </citation>
    <scope>NUCLEOTIDE SEQUENCE</scope>
    <source>
        <strain evidence="4">Duluth1</strain>
        <tissue evidence="4">Whole animal</tissue>
    </source>
</reference>
<dbReference type="AlphaFoldDB" id="A0A9D4D4G4"/>
<sequence>MVAQGLNFVATLVLVQNIIQSVSANNFVCASTFNSVIDACPSERTTRITDIASIVIDTDSADNDTTECLCLVSPIISGSRTQIQISFATGSPTENRTIILPDGNSLLKGASSLIFSEPPWLLNYTSKDGTTLLPSCFQLEASIGRFRVECSTSVDMLHSAQHRNESYYSNNRDETTHTTTMHANEQNTSVTMTTSVDVKESSRDRNTDVVALAVCVTVIPVALGMAVVVVLLARRKKITKSKAITANTANTGADYYDLHEINDEKNNEKPSTTMKENAID</sequence>
<gene>
    <name evidence="4" type="ORF">DPMN_044453</name>
</gene>
<dbReference type="EMBL" id="JAIWYP010000011">
    <property type="protein sequence ID" value="KAH3737855.1"/>
    <property type="molecule type" value="Genomic_DNA"/>
</dbReference>
<keyword evidence="3" id="KW-0732">Signal</keyword>
<reference evidence="4" key="2">
    <citation type="submission" date="2020-11" db="EMBL/GenBank/DDBJ databases">
        <authorList>
            <person name="McCartney M.A."/>
            <person name="Auch B."/>
            <person name="Kono T."/>
            <person name="Mallez S."/>
            <person name="Becker A."/>
            <person name="Gohl D.M."/>
            <person name="Silverstein K.A.T."/>
            <person name="Koren S."/>
            <person name="Bechman K.B."/>
            <person name="Herman A."/>
            <person name="Abrahante J.E."/>
            <person name="Garbe J."/>
        </authorList>
    </citation>
    <scope>NUCLEOTIDE SEQUENCE</scope>
    <source>
        <strain evidence="4">Duluth1</strain>
        <tissue evidence="4">Whole animal</tissue>
    </source>
</reference>
<feature type="compositionally biased region" description="Polar residues" evidence="1">
    <location>
        <begin position="269"/>
        <end position="280"/>
    </location>
</feature>
<feature type="chain" id="PRO_5039730518" evidence="3">
    <location>
        <begin position="25"/>
        <end position="280"/>
    </location>
</feature>
<evidence type="ECO:0000256" key="2">
    <source>
        <dbReference type="SAM" id="Phobius"/>
    </source>
</evidence>
<accession>A0A9D4D4G4</accession>